<dbReference type="InterPro" id="IPR003594">
    <property type="entry name" value="HATPase_dom"/>
</dbReference>
<sequence length="394" mass="42874">MPAPPDLPREPRSAAPPDAAAALAGADDLFRVMVEQSLVGLYVIQDGILRYGNPRLSAIFGFPPGWLDTPRPFLDLVDEEDRELVTENIRRRLGGEVEAMHYRFRGRRHDGSLLYLEVHGRRTELNGRPAVLGVGIDITRRVQAEREREQAIAARDRFYAMISHELRTPVSAVMLYNDLLLSGVYDPLNDGQREAVDRSQHSARHLLDLINDLLDLAKLQAGRLETRVEDVEAAEVVESAVSVVQALALEHGCPLSVSFDARPLPVTGDARRVRQILLNLLANAVKFGPGHPVTVRGGRWEGGVFVEVTDQGPGIPPADLERIFDDFVQLGEPGVGTGLGLPLARRLAELQGGSLRVASTAGRGSTFRLELPAAVPPVAQSTGFSSSPSSAILR</sequence>
<dbReference type="Gene3D" id="3.30.565.10">
    <property type="entry name" value="Histidine kinase-like ATPase, C-terminal domain"/>
    <property type="match status" value="1"/>
</dbReference>
<dbReference type="Pfam" id="PF02518">
    <property type="entry name" value="HATPase_c"/>
    <property type="match status" value="1"/>
</dbReference>
<feature type="domain" description="Histidine kinase" evidence="7">
    <location>
        <begin position="161"/>
        <end position="375"/>
    </location>
</feature>
<feature type="domain" description="PAS" evidence="8">
    <location>
        <begin position="46"/>
        <end position="96"/>
    </location>
</feature>
<dbReference type="SMART" id="SM00388">
    <property type="entry name" value="HisKA"/>
    <property type="match status" value="1"/>
</dbReference>
<dbReference type="SUPFAM" id="SSF47384">
    <property type="entry name" value="Homodimeric domain of signal transducing histidine kinase"/>
    <property type="match status" value="1"/>
</dbReference>
<reference evidence="10" key="1">
    <citation type="submission" date="2020-02" db="EMBL/GenBank/DDBJ databases">
        <authorList>
            <person name="Meier V. D."/>
        </authorList>
    </citation>
    <scope>NUCLEOTIDE SEQUENCE</scope>
    <source>
        <strain evidence="10">AVDCRST_MAG89</strain>
    </source>
</reference>
<feature type="domain" description="PAC" evidence="9">
    <location>
        <begin position="100"/>
        <end position="150"/>
    </location>
</feature>
<dbReference type="SMART" id="SM00387">
    <property type="entry name" value="HATPase_c"/>
    <property type="match status" value="1"/>
</dbReference>
<keyword evidence="6" id="KW-0902">Two-component regulatory system</keyword>
<keyword evidence="3" id="KW-0597">Phosphoprotein</keyword>
<dbReference type="InterPro" id="IPR003661">
    <property type="entry name" value="HisK_dim/P_dom"/>
</dbReference>
<evidence type="ECO:0000256" key="6">
    <source>
        <dbReference type="ARBA" id="ARBA00023012"/>
    </source>
</evidence>
<comment type="catalytic activity">
    <reaction evidence="1">
        <text>ATP + protein L-histidine = ADP + protein N-phospho-L-histidine.</text>
        <dbReference type="EC" id="2.7.13.3"/>
    </reaction>
</comment>
<evidence type="ECO:0000259" key="9">
    <source>
        <dbReference type="PROSITE" id="PS50113"/>
    </source>
</evidence>
<dbReference type="GO" id="GO:0000155">
    <property type="term" value="F:phosphorelay sensor kinase activity"/>
    <property type="evidence" value="ECO:0007669"/>
    <property type="project" value="InterPro"/>
</dbReference>
<evidence type="ECO:0000259" key="8">
    <source>
        <dbReference type="PROSITE" id="PS50112"/>
    </source>
</evidence>
<dbReference type="InterPro" id="IPR036097">
    <property type="entry name" value="HisK_dim/P_sf"/>
</dbReference>
<dbReference type="SUPFAM" id="SSF55874">
    <property type="entry name" value="ATPase domain of HSP90 chaperone/DNA topoisomerase II/histidine kinase"/>
    <property type="match status" value="1"/>
</dbReference>
<dbReference type="PANTHER" id="PTHR43711">
    <property type="entry name" value="TWO-COMPONENT HISTIDINE KINASE"/>
    <property type="match status" value="1"/>
</dbReference>
<organism evidence="10">
    <name type="scientific">uncultured Gemmatimonadota bacterium</name>
    <dbReference type="NCBI Taxonomy" id="203437"/>
    <lineage>
        <taxon>Bacteria</taxon>
        <taxon>Pseudomonadati</taxon>
        <taxon>Gemmatimonadota</taxon>
        <taxon>environmental samples</taxon>
    </lineage>
</organism>
<evidence type="ECO:0000256" key="4">
    <source>
        <dbReference type="ARBA" id="ARBA00022679"/>
    </source>
</evidence>
<dbReference type="PANTHER" id="PTHR43711:SF31">
    <property type="entry name" value="HISTIDINE KINASE"/>
    <property type="match status" value="1"/>
</dbReference>
<dbReference type="InterPro" id="IPR036890">
    <property type="entry name" value="HATPase_C_sf"/>
</dbReference>
<evidence type="ECO:0000259" key="7">
    <source>
        <dbReference type="PROSITE" id="PS50109"/>
    </source>
</evidence>
<evidence type="ECO:0000256" key="2">
    <source>
        <dbReference type="ARBA" id="ARBA00012438"/>
    </source>
</evidence>
<dbReference type="NCBIfam" id="TIGR00229">
    <property type="entry name" value="sensory_box"/>
    <property type="match status" value="1"/>
</dbReference>
<accession>A0A6J4LBD3</accession>
<dbReference type="PROSITE" id="PS50113">
    <property type="entry name" value="PAC"/>
    <property type="match status" value="1"/>
</dbReference>
<dbReference type="InterPro" id="IPR000014">
    <property type="entry name" value="PAS"/>
</dbReference>
<dbReference type="EC" id="2.7.13.3" evidence="2"/>
<dbReference type="InterPro" id="IPR050736">
    <property type="entry name" value="Sensor_HK_Regulatory"/>
</dbReference>
<dbReference type="Pfam" id="PF00512">
    <property type="entry name" value="HisKA"/>
    <property type="match status" value="1"/>
</dbReference>
<dbReference type="EMBL" id="CADCTV010000421">
    <property type="protein sequence ID" value="CAA9327682.1"/>
    <property type="molecule type" value="Genomic_DNA"/>
</dbReference>
<dbReference type="SUPFAM" id="SSF55785">
    <property type="entry name" value="PYP-like sensor domain (PAS domain)"/>
    <property type="match status" value="1"/>
</dbReference>
<evidence type="ECO:0000256" key="1">
    <source>
        <dbReference type="ARBA" id="ARBA00000085"/>
    </source>
</evidence>
<dbReference type="InterPro" id="IPR005467">
    <property type="entry name" value="His_kinase_dom"/>
</dbReference>
<dbReference type="Gene3D" id="1.10.287.130">
    <property type="match status" value="1"/>
</dbReference>
<keyword evidence="5" id="KW-0418">Kinase</keyword>
<dbReference type="PRINTS" id="PR00344">
    <property type="entry name" value="BCTRLSENSOR"/>
</dbReference>
<dbReference type="InterPro" id="IPR000700">
    <property type="entry name" value="PAS-assoc_C"/>
</dbReference>
<name>A0A6J4LBD3_9BACT</name>
<dbReference type="Gene3D" id="3.30.450.20">
    <property type="entry name" value="PAS domain"/>
    <property type="match status" value="1"/>
</dbReference>
<proteinExistence type="predicted"/>
<gene>
    <name evidence="10" type="ORF">AVDCRST_MAG89-1982</name>
</gene>
<protein>
    <recommendedName>
        <fullName evidence="2">histidine kinase</fullName>
        <ecNumber evidence="2">2.7.13.3</ecNumber>
    </recommendedName>
</protein>
<dbReference type="InterPro" id="IPR035965">
    <property type="entry name" value="PAS-like_dom_sf"/>
</dbReference>
<evidence type="ECO:0000256" key="3">
    <source>
        <dbReference type="ARBA" id="ARBA00022553"/>
    </source>
</evidence>
<dbReference type="CDD" id="cd00130">
    <property type="entry name" value="PAS"/>
    <property type="match status" value="1"/>
</dbReference>
<dbReference type="AlphaFoldDB" id="A0A6J4LBD3"/>
<evidence type="ECO:0000256" key="5">
    <source>
        <dbReference type="ARBA" id="ARBA00022777"/>
    </source>
</evidence>
<keyword evidence="4" id="KW-0808">Transferase</keyword>
<dbReference type="CDD" id="cd00082">
    <property type="entry name" value="HisKA"/>
    <property type="match status" value="1"/>
</dbReference>
<dbReference type="PROSITE" id="PS50109">
    <property type="entry name" value="HIS_KIN"/>
    <property type="match status" value="1"/>
</dbReference>
<dbReference type="InterPro" id="IPR004358">
    <property type="entry name" value="Sig_transdc_His_kin-like_C"/>
</dbReference>
<evidence type="ECO:0000313" key="10">
    <source>
        <dbReference type="EMBL" id="CAA9327682.1"/>
    </source>
</evidence>
<dbReference type="PROSITE" id="PS50112">
    <property type="entry name" value="PAS"/>
    <property type="match status" value="1"/>
</dbReference>